<sequence length="169" mass="18153">MLLRHGKSDWSTPGLDDAERPLAARGERAAGRMGGRLAQAALTLPALDLVLCSPARRARETLALIRPALPEAVPVHEEAGLYVFEPDPLLGRLRALEESLAAVLVVGHNPALEQVARRLAGPGSDPKALSRLAIKFPTAALAELWIEGPWSTLAEAPSRLIAFDRPRDL</sequence>
<dbReference type="AlphaFoldDB" id="A0A512HAW5"/>
<dbReference type="CDD" id="cd07067">
    <property type="entry name" value="HP_PGM_like"/>
    <property type="match status" value="1"/>
</dbReference>
<dbReference type="GO" id="GO:0016787">
    <property type="term" value="F:hydrolase activity"/>
    <property type="evidence" value="ECO:0007669"/>
    <property type="project" value="UniProtKB-KW"/>
</dbReference>
<name>A0A512HAW5_9PROT</name>
<evidence type="ECO:0000256" key="2">
    <source>
        <dbReference type="SAM" id="MobiDB-lite"/>
    </source>
</evidence>
<evidence type="ECO:0000256" key="1">
    <source>
        <dbReference type="ARBA" id="ARBA00022801"/>
    </source>
</evidence>
<evidence type="ECO:0000313" key="3">
    <source>
        <dbReference type="EMBL" id="GEO82530.1"/>
    </source>
</evidence>
<proteinExistence type="predicted"/>
<organism evidence="3 4">
    <name type="scientific">Pararhodospirillum oryzae</name>
    <dbReference type="NCBI Taxonomy" id="478448"/>
    <lineage>
        <taxon>Bacteria</taxon>
        <taxon>Pseudomonadati</taxon>
        <taxon>Pseudomonadota</taxon>
        <taxon>Alphaproteobacteria</taxon>
        <taxon>Rhodospirillales</taxon>
        <taxon>Rhodospirillaceae</taxon>
        <taxon>Pararhodospirillum</taxon>
    </lineage>
</organism>
<protein>
    <submittedName>
        <fullName evidence="3">Phosphohistidine phosphatase</fullName>
    </submittedName>
</protein>
<dbReference type="SUPFAM" id="SSF53254">
    <property type="entry name" value="Phosphoglycerate mutase-like"/>
    <property type="match status" value="1"/>
</dbReference>
<accession>A0A512HAW5</accession>
<dbReference type="Proteomes" id="UP000321567">
    <property type="component" value="Unassembled WGS sequence"/>
</dbReference>
<dbReference type="PANTHER" id="PTHR20935">
    <property type="entry name" value="PHOSPHOGLYCERATE MUTASE-RELATED"/>
    <property type="match status" value="1"/>
</dbReference>
<keyword evidence="1" id="KW-0378">Hydrolase</keyword>
<dbReference type="InterPro" id="IPR029033">
    <property type="entry name" value="His_PPase_superfam"/>
</dbReference>
<feature type="region of interest" description="Disordered" evidence="2">
    <location>
        <begin position="1"/>
        <end position="20"/>
    </location>
</feature>
<dbReference type="PANTHER" id="PTHR20935:SF1">
    <property type="entry name" value="SLL1549 PROTEIN"/>
    <property type="match status" value="1"/>
</dbReference>
<dbReference type="InterPro" id="IPR051021">
    <property type="entry name" value="Mito_Ser/Thr_phosphatase"/>
</dbReference>
<dbReference type="Pfam" id="PF00300">
    <property type="entry name" value="His_Phos_1"/>
    <property type="match status" value="1"/>
</dbReference>
<dbReference type="InterPro" id="IPR013078">
    <property type="entry name" value="His_Pase_superF_clade-1"/>
</dbReference>
<keyword evidence="4" id="KW-1185">Reference proteome</keyword>
<reference evidence="3 4" key="1">
    <citation type="submission" date="2019-07" db="EMBL/GenBank/DDBJ databases">
        <title>Whole genome shotgun sequence of Rhodospirillum oryzae NBRC 107573.</title>
        <authorList>
            <person name="Hosoyama A."/>
            <person name="Uohara A."/>
            <person name="Ohji S."/>
            <person name="Ichikawa N."/>
        </authorList>
    </citation>
    <scope>NUCLEOTIDE SEQUENCE [LARGE SCALE GENOMIC DNA]</scope>
    <source>
        <strain evidence="3 4">NBRC 107573</strain>
    </source>
</reference>
<gene>
    <name evidence="3" type="ORF">ROR02_26610</name>
</gene>
<dbReference type="EMBL" id="BJZO01000086">
    <property type="protein sequence ID" value="GEO82530.1"/>
    <property type="molecule type" value="Genomic_DNA"/>
</dbReference>
<comment type="caution">
    <text evidence="3">The sequence shown here is derived from an EMBL/GenBank/DDBJ whole genome shotgun (WGS) entry which is preliminary data.</text>
</comment>
<dbReference type="SMART" id="SM00855">
    <property type="entry name" value="PGAM"/>
    <property type="match status" value="1"/>
</dbReference>
<dbReference type="Gene3D" id="3.40.50.1240">
    <property type="entry name" value="Phosphoglycerate mutase-like"/>
    <property type="match status" value="1"/>
</dbReference>
<evidence type="ECO:0000313" key="4">
    <source>
        <dbReference type="Proteomes" id="UP000321567"/>
    </source>
</evidence>